<dbReference type="GO" id="GO:0006508">
    <property type="term" value="P:proteolysis"/>
    <property type="evidence" value="ECO:0007669"/>
    <property type="project" value="UniProtKB-KW"/>
</dbReference>
<reference evidence="1" key="2">
    <citation type="journal article" date="2014" name="ISME J.">
        <title>Microbial stratification in low pH oxic and suboxic macroscopic growths along an acid mine drainage.</title>
        <authorList>
            <person name="Mendez-Garcia C."/>
            <person name="Mesa V."/>
            <person name="Sprenger R.R."/>
            <person name="Richter M."/>
            <person name="Diez M.S."/>
            <person name="Solano J."/>
            <person name="Bargiela R."/>
            <person name="Golyshina O.V."/>
            <person name="Manteca A."/>
            <person name="Ramos J.L."/>
            <person name="Gallego J.R."/>
            <person name="Llorente I."/>
            <person name="Martins Dos Santos V.A."/>
            <person name="Jensen O.N."/>
            <person name="Pelaez A.I."/>
            <person name="Sanchez J."/>
            <person name="Ferrer M."/>
        </authorList>
    </citation>
    <scope>NUCLEOTIDE SEQUENCE</scope>
</reference>
<comment type="caution">
    <text evidence="1">The sequence shown here is derived from an EMBL/GenBank/DDBJ whole genome shotgun (WGS) entry which is preliminary data.</text>
</comment>
<sequence length="158" mass="17544">STRSAVALTLECVRHLDRSLLGFPYPTAGMVVVCTANETEPISAPVLDRLDMIAVPVMPIEARLAVVWTHIWPRRLERRSLAADQVELSGEALHPLMSGPREARAEGLRSVQARFQRRLYRAIRCGHTGTWPVRISASLVTEMLSDRSRPSRIPVGLA</sequence>
<dbReference type="GO" id="GO:0008233">
    <property type="term" value="F:peptidase activity"/>
    <property type="evidence" value="ECO:0007669"/>
    <property type="project" value="UniProtKB-KW"/>
</dbReference>
<proteinExistence type="predicted"/>
<reference evidence="1" key="1">
    <citation type="submission" date="2013-08" db="EMBL/GenBank/DDBJ databases">
        <authorList>
            <person name="Mendez C."/>
            <person name="Richter M."/>
            <person name="Ferrer M."/>
            <person name="Sanchez J."/>
        </authorList>
    </citation>
    <scope>NUCLEOTIDE SEQUENCE</scope>
</reference>
<organism evidence="1">
    <name type="scientific">mine drainage metagenome</name>
    <dbReference type="NCBI Taxonomy" id="410659"/>
    <lineage>
        <taxon>unclassified sequences</taxon>
        <taxon>metagenomes</taxon>
        <taxon>ecological metagenomes</taxon>
    </lineage>
</organism>
<name>T0ZI64_9ZZZZ</name>
<gene>
    <name evidence="1" type="ORF">B1A_15227</name>
</gene>
<feature type="non-terminal residue" evidence="1">
    <location>
        <position position="1"/>
    </location>
</feature>
<keyword evidence="1" id="KW-0645">Protease</keyword>
<protein>
    <submittedName>
        <fullName evidence="1">ATP-dependent protease La</fullName>
    </submittedName>
</protein>
<dbReference type="AlphaFoldDB" id="T0ZI64"/>
<dbReference type="EMBL" id="AUZX01011169">
    <property type="protein sequence ID" value="EQD44097.1"/>
    <property type="molecule type" value="Genomic_DNA"/>
</dbReference>
<accession>T0ZI64</accession>
<dbReference type="InterPro" id="IPR027417">
    <property type="entry name" value="P-loop_NTPase"/>
</dbReference>
<dbReference type="SUPFAM" id="SSF52540">
    <property type="entry name" value="P-loop containing nucleoside triphosphate hydrolases"/>
    <property type="match status" value="1"/>
</dbReference>
<keyword evidence="1" id="KW-0378">Hydrolase</keyword>
<evidence type="ECO:0000313" key="1">
    <source>
        <dbReference type="EMBL" id="EQD44097.1"/>
    </source>
</evidence>